<dbReference type="Gene3D" id="3.40.50.2300">
    <property type="match status" value="1"/>
</dbReference>
<dbReference type="RefSeq" id="WP_344649901.1">
    <property type="nucleotide sequence ID" value="NZ_BAAAGX010000014.1"/>
</dbReference>
<evidence type="ECO:0000313" key="4">
    <source>
        <dbReference type="EMBL" id="GAA0246755.1"/>
    </source>
</evidence>
<name>A0ABN0UD91_9ACTN</name>
<gene>
    <name evidence="4" type="ORF">GCM10009539_35120</name>
</gene>
<evidence type="ECO:0000256" key="2">
    <source>
        <dbReference type="PROSITE-ProRule" id="PRU00169"/>
    </source>
</evidence>
<evidence type="ECO:0000259" key="3">
    <source>
        <dbReference type="PROSITE" id="PS50110"/>
    </source>
</evidence>
<reference evidence="4 5" key="1">
    <citation type="journal article" date="2019" name="Int. J. Syst. Evol. Microbiol.">
        <title>The Global Catalogue of Microorganisms (GCM) 10K type strain sequencing project: providing services to taxonomists for standard genome sequencing and annotation.</title>
        <authorList>
            <consortium name="The Broad Institute Genomics Platform"/>
            <consortium name="The Broad Institute Genome Sequencing Center for Infectious Disease"/>
            <person name="Wu L."/>
            <person name="Ma J."/>
        </authorList>
    </citation>
    <scope>NUCLEOTIDE SEQUENCE [LARGE SCALE GENOMIC DNA]</scope>
    <source>
        <strain evidence="4 5">JCM 10425</strain>
    </source>
</reference>
<dbReference type="Pfam" id="PF00072">
    <property type="entry name" value="Response_reg"/>
    <property type="match status" value="1"/>
</dbReference>
<dbReference type="PROSITE" id="PS50110">
    <property type="entry name" value="RESPONSE_REGULATORY"/>
    <property type="match status" value="1"/>
</dbReference>
<dbReference type="SMART" id="SM00448">
    <property type="entry name" value="REC"/>
    <property type="match status" value="1"/>
</dbReference>
<dbReference type="PANTHER" id="PTHR44591">
    <property type="entry name" value="STRESS RESPONSE REGULATOR PROTEIN 1"/>
    <property type="match status" value="1"/>
</dbReference>
<dbReference type="Proteomes" id="UP001500967">
    <property type="component" value="Unassembled WGS sequence"/>
</dbReference>
<sequence>MNSLDAPVTAARADRTTSLVLVIEDEPDLLAMFQRALVRSGFDVVIATNGREGLAAAAELRPDLVVLDIVMPGESGFRVCQQLRRGEATSSTPVLLLSAAPTETNVAQGRQAGATGFLAKPLSPAMLAEHVRGMLDNTVHPFSLPSGIG</sequence>
<dbReference type="InterPro" id="IPR011006">
    <property type="entry name" value="CheY-like_superfamily"/>
</dbReference>
<comment type="caution">
    <text evidence="4">The sequence shown here is derived from an EMBL/GenBank/DDBJ whole genome shotgun (WGS) entry which is preliminary data.</text>
</comment>
<evidence type="ECO:0000313" key="5">
    <source>
        <dbReference type="Proteomes" id="UP001500967"/>
    </source>
</evidence>
<protein>
    <recommendedName>
        <fullName evidence="3">Response regulatory domain-containing protein</fullName>
    </recommendedName>
</protein>
<proteinExistence type="predicted"/>
<dbReference type="CDD" id="cd17574">
    <property type="entry name" value="REC_OmpR"/>
    <property type="match status" value="1"/>
</dbReference>
<feature type="modified residue" description="4-aspartylphosphate" evidence="2">
    <location>
        <position position="68"/>
    </location>
</feature>
<dbReference type="SUPFAM" id="SSF52172">
    <property type="entry name" value="CheY-like"/>
    <property type="match status" value="1"/>
</dbReference>
<organism evidence="4 5">
    <name type="scientific">Cryptosporangium japonicum</name>
    <dbReference type="NCBI Taxonomy" id="80872"/>
    <lineage>
        <taxon>Bacteria</taxon>
        <taxon>Bacillati</taxon>
        <taxon>Actinomycetota</taxon>
        <taxon>Actinomycetes</taxon>
        <taxon>Cryptosporangiales</taxon>
        <taxon>Cryptosporangiaceae</taxon>
        <taxon>Cryptosporangium</taxon>
    </lineage>
</organism>
<accession>A0ABN0UD91</accession>
<evidence type="ECO:0000256" key="1">
    <source>
        <dbReference type="ARBA" id="ARBA00022553"/>
    </source>
</evidence>
<keyword evidence="1 2" id="KW-0597">Phosphoprotein</keyword>
<dbReference type="PANTHER" id="PTHR44591:SF3">
    <property type="entry name" value="RESPONSE REGULATORY DOMAIN-CONTAINING PROTEIN"/>
    <property type="match status" value="1"/>
</dbReference>
<dbReference type="InterPro" id="IPR050595">
    <property type="entry name" value="Bact_response_regulator"/>
</dbReference>
<dbReference type="InterPro" id="IPR001789">
    <property type="entry name" value="Sig_transdc_resp-reg_receiver"/>
</dbReference>
<feature type="domain" description="Response regulatory" evidence="3">
    <location>
        <begin position="19"/>
        <end position="135"/>
    </location>
</feature>
<keyword evidence="5" id="KW-1185">Reference proteome</keyword>
<dbReference type="EMBL" id="BAAAGX010000014">
    <property type="protein sequence ID" value="GAA0246755.1"/>
    <property type="molecule type" value="Genomic_DNA"/>
</dbReference>